<reference evidence="2" key="2">
    <citation type="submission" date="2020-09" db="EMBL/GenBank/DDBJ databases">
        <authorList>
            <person name="Sun Q."/>
            <person name="Zhou Y."/>
        </authorList>
    </citation>
    <scope>NUCLEOTIDE SEQUENCE</scope>
    <source>
        <strain evidence="2">CGMCC 4.7679</strain>
    </source>
</reference>
<evidence type="ECO:0000313" key="3">
    <source>
        <dbReference type="Proteomes" id="UP000658656"/>
    </source>
</evidence>
<gene>
    <name evidence="2" type="ORF">GCM10017566_44270</name>
</gene>
<protein>
    <submittedName>
        <fullName evidence="2">Uncharacterized protein</fullName>
    </submittedName>
</protein>
<accession>A0A8H9J1T1</accession>
<proteinExistence type="predicted"/>
<organism evidence="2 3">
    <name type="scientific">Amycolatopsis bartoniae</name>
    <dbReference type="NCBI Taxonomy" id="941986"/>
    <lineage>
        <taxon>Bacteria</taxon>
        <taxon>Bacillati</taxon>
        <taxon>Actinomycetota</taxon>
        <taxon>Actinomycetes</taxon>
        <taxon>Pseudonocardiales</taxon>
        <taxon>Pseudonocardiaceae</taxon>
        <taxon>Amycolatopsis</taxon>
    </lineage>
</organism>
<keyword evidence="3" id="KW-1185">Reference proteome</keyword>
<feature type="region of interest" description="Disordered" evidence="1">
    <location>
        <begin position="1"/>
        <end position="81"/>
    </location>
</feature>
<reference evidence="2" key="1">
    <citation type="journal article" date="2014" name="Int. J. Syst. Evol. Microbiol.">
        <title>Complete genome sequence of Corynebacterium casei LMG S-19264T (=DSM 44701T), isolated from a smear-ripened cheese.</title>
        <authorList>
            <consortium name="US DOE Joint Genome Institute (JGI-PGF)"/>
            <person name="Walter F."/>
            <person name="Albersmeier A."/>
            <person name="Kalinowski J."/>
            <person name="Ruckert C."/>
        </authorList>
    </citation>
    <scope>NUCLEOTIDE SEQUENCE</scope>
    <source>
        <strain evidence="2">CGMCC 4.7679</strain>
    </source>
</reference>
<feature type="region of interest" description="Disordered" evidence="1">
    <location>
        <begin position="139"/>
        <end position="204"/>
    </location>
</feature>
<feature type="compositionally biased region" description="Polar residues" evidence="1">
    <location>
        <begin position="140"/>
        <end position="151"/>
    </location>
</feature>
<dbReference type="RefSeq" id="WP_183176915.1">
    <property type="nucleotide sequence ID" value="NZ_BNAV01000006.1"/>
</dbReference>
<name>A0A8H9J1T1_9PSEU</name>
<dbReference type="EMBL" id="BNAV01000006">
    <property type="protein sequence ID" value="GHF65789.1"/>
    <property type="molecule type" value="Genomic_DNA"/>
</dbReference>
<feature type="compositionally biased region" description="Pro residues" evidence="1">
    <location>
        <begin position="161"/>
        <end position="195"/>
    </location>
</feature>
<feature type="compositionally biased region" description="Polar residues" evidence="1">
    <location>
        <begin position="37"/>
        <end position="57"/>
    </location>
</feature>
<dbReference type="Proteomes" id="UP000658656">
    <property type="component" value="Unassembled WGS sequence"/>
</dbReference>
<evidence type="ECO:0000256" key="1">
    <source>
        <dbReference type="SAM" id="MobiDB-lite"/>
    </source>
</evidence>
<evidence type="ECO:0000313" key="2">
    <source>
        <dbReference type="EMBL" id="GHF65789.1"/>
    </source>
</evidence>
<sequence>MTGQTGDFSPPQAQHTAHVAADQAKEVTAEAGRQANDLLNQGKDQLQAQARTSQTKAAESLHGLADQLEGMTDQTEQPGVARDLVREAATRTRKVASWLDSREPGDLLDEVRGFARRKPGVFLAGAAVAGVLVGRLTRGVAQSASSDSSQPRHAAPQATPATPPPPQAPPQAAPPAPPLPQGTPPPPVMPPPVTPTTPYGTGPA</sequence>
<feature type="compositionally biased region" description="Polar residues" evidence="1">
    <location>
        <begin position="1"/>
        <end position="15"/>
    </location>
</feature>
<comment type="caution">
    <text evidence="2">The sequence shown here is derived from an EMBL/GenBank/DDBJ whole genome shotgun (WGS) entry which is preliminary data.</text>
</comment>
<dbReference type="AlphaFoldDB" id="A0A8H9J1T1"/>